<name>A0A016WBF4_9BILA</name>
<sequence length="106" mass="12190">MDTIVTEFDRKFELLLEAQINTVVQLKQPNAKDQPCPSHRGEKRKVRRHDEAKQERAPKGPLVPEEVARAKERLEHLIRRGRRVFGNAPKLLVTDGRAVVCASQMR</sequence>
<protein>
    <submittedName>
        <fullName evidence="2">Uncharacterized protein</fullName>
    </submittedName>
</protein>
<feature type="compositionally biased region" description="Basic and acidic residues" evidence="1">
    <location>
        <begin position="48"/>
        <end position="58"/>
    </location>
</feature>
<keyword evidence="3" id="KW-1185">Reference proteome</keyword>
<dbReference type="EMBL" id="JARK01000441">
    <property type="protein sequence ID" value="EYC36960.1"/>
    <property type="molecule type" value="Genomic_DNA"/>
</dbReference>
<evidence type="ECO:0000313" key="2">
    <source>
        <dbReference type="EMBL" id="EYC36960.1"/>
    </source>
</evidence>
<evidence type="ECO:0000313" key="3">
    <source>
        <dbReference type="Proteomes" id="UP000024635"/>
    </source>
</evidence>
<reference evidence="3" key="1">
    <citation type="journal article" date="2015" name="Nat. Genet.">
        <title>The genome and transcriptome of the zoonotic hookworm Ancylostoma ceylanicum identify infection-specific gene families.</title>
        <authorList>
            <person name="Schwarz E.M."/>
            <person name="Hu Y."/>
            <person name="Antoshechkin I."/>
            <person name="Miller M.M."/>
            <person name="Sternberg P.W."/>
            <person name="Aroian R.V."/>
        </authorList>
    </citation>
    <scope>NUCLEOTIDE SEQUENCE</scope>
    <source>
        <strain evidence="3">HY135</strain>
    </source>
</reference>
<proteinExistence type="predicted"/>
<comment type="caution">
    <text evidence="2">The sequence shown here is derived from an EMBL/GenBank/DDBJ whole genome shotgun (WGS) entry which is preliminary data.</text>
</comment>
<evidence type="ECO:0000256" key="1">
    <source>
        <dbReference type="SAM" id="MobiDB-lite"/>
    </source>
</evidence>
<dbReference type="AlphaFoldDB" id="A0A016WBF4"/>
<feature type="region of interest" description="Disordered" evidence="1">
    <location>
        <begin position="28"/>
        <end position="66"/>
    </location>
</feature>
<dbReference type="Proteomes" id="UP000024635">
    <property type="component" value="Unassembled WGS sequence"/>
</dbReference>
<organism evidence="2 3">
    <name type="scientific">Ancylostoma ceylanicum</name>
    <dbReference type="NCBI Taxonomy" id="53326"/>
    <lineage>
        <taxon>Eukaryota</taxon>
        <taxon>Metazoa</taxon>
        <taxon>Ecdysozoa</taxon>
        <taxon>Nematoda</taxon>
        <taxon>Chromadorea</taxon>
        <taxon>Rhabditida</taxon>
        <taxon>Rhabditina</taxon>
        <taxon>Rhabditomorpha</taxon>
        <taxon>Strongyloidea</taxon>
        <taxon>Ancylostomatidae</taxon>
        <taxon>Ancylostomatinae</taxon>
        <taxon>Ancylostoma</taxon>
    </lineage>
</organism>
<gene>
    <name evidence="2" type="primary">Acey_s0841.g2633</name>
    <name evidence="2" type="ORF">Y032_0841g2633</name>
</gene>
<accession>A0A016WBF4</accession>